<dbReference type="SMR" id="A0A1S4CWU0"/>
<dbReference type="AlphaFoldDB" id="A0A1S4CWU0"/>
<dbReference type="RefSeq" id="XP_016505620.1">
    <property type="nucleotide sequence ID" value="XM_016650134.1"/>
</dbReference>
<evidence type="ECO:0000256" key="4">
    <source>
        <dbReference type="SAM" id="MobiDB-lite"/>
    </source>
</evidence>
<evidence type="ECO:0000256" key="2">
    <source>
        <dbReference type="ARBA" id="ARBA00022771"/>
    </source>
</evidence>
<accession>A0A1S4CWU0</accession>
<feature type="domain" description="Zinc finger PHD-type" evidence="5">
    <location>
        <begin position="85"/>
        <end position="131"/>
    </location>
</feature>
<dbReference type="STRING" id="4097.A0A1S4CWU0"/>
<dbReference type="OrthoDB" id="6415790at2759"/>
<dbReference type="PaxDb" id="4097-A0A1S4CWU0"/>
<evidence type="ECO:0000256" key="3">
    <source>
        <dbReference type="ARBA" id="ARBA00022833"/>
    </source>
</evidence>
<dbReference type="PANTHER" id="PTHR46695">
    <property type="entry name" value="ZINC FINGER CCCH DOMAIN-CONTAINING PROTEIN 44-RELATED"/>
    <property type="match status" value="1"/>
</dbReference>
<sequence>MDGDNSVELCTSIHDMDDSQLVGAPVAMSSDAEVAATTVAVEVKTSVAMIGSVEKRKRGRPPRGAVAEVKSPKRQLQEDDEGEDVCFICFDGGSLVLCDRKGCPKAYHPSCIKRDEAFFRSDAKWTCGMSLCFYDCCSHLYFFNLVLMI</sequence>
<dbReference type="PANTHER" id="PTHR46695:SF4">
    <property type="entry name" value="ZINC FINGER CCCH DOMAIN-CONTAINING PROTEIN 44"/>
    <property type="match status" value="1"/>
</dbReference>
<keyword evidence="3" id="KW-0862">Zinc</keyword>
<dbReference type="InterPro" id="IPR013083">
    <property type="entry name" value="Znf_RING/FYVE/PHD"/>
</dbReference>
<keyword evidence="2" id="KW-0863">Zinc-finger</keyword>
<dbReference type="SUPFAM" id="SSF57903">
    <property type="entry name" value="FYVE/PHD zinc finger"/>
    <property type="match status" value="1"/>
</dbReference>
<dbReference type="CDD" id="cd15568">
    <property type="entry name" value="PHD5_NSD"/>
    <property type="match status" value="1"/>
</dbReference>
<dbReference type="InterPro" id="IPR011011">
    <property type="entry name" value="Znf_FYVE_PHD"/>
</dbReference>
<gene>
    <name evidence="6" type="primary">LOC107823488</name>
</gene>
<dbReference type="SMART" id="SM00249">
    <property type="entry name" value="PHD"/>
    <property type="match status" value="1"/>
</dbReference>
<evidence type="ECO:0000259" key="5">
    <source>
        <dbReference type="SMART" id="SM00249"/>
    </source>
</evidence>
<organism evidence="6">
    <name type="scientific">Nicotiana tabacum</name>
    <name type="common">Common tobacco</name>
    <dbReference type="NCBI Taxonomy" id="4097"/>
    <lineage>
        <taxon>Eukaryota</taxon>
        <taxon>Viridiplantae</taxon>
        <taxon>Streptophyta</taxon>
        <taxon>Embryophyta</taxon>
        <taxon>Tracheophyta</taxon>
        <taxon>Spermatophyta</taxon>
        <taxon>Magnoliopsida</taxon>
        <taxon>eudicotyledons</taxon>
        <taxon>Gunneridae</taxon>
        <taxon>Pentapetalae</taxon>
        <taxon>asterids</taxon>
        <taxon>lamiids</taxon>
        <taxon>Solanales</taxon>
        <taxon>Solanaceae</taxon>
        <taxon>Nicotianoideae</taxon>
        <taxon>Nicotianeae</taxon>
        <taxon>Nicotiana</taxon>
    </lineage>
</organism>
<dbReference type="Gene3D" id="3.30.40.10">
    <property type="entry name" value="Zinc/RING finger domain, C3HC4 (zinc finger)"/>
    <property type="match status" value="1"/>
</dbReference>
<evidence type="ECO:0000313" key="6">
    <source>
        <dbReference type="RefSeq" id="XP_016505620.1"/>
    </source>
</evidence>
<name>A0A1S4CWU0_TOBAC</name>
<evidence type="ECO:0000256" key="1">
    <source>
        <dbReference type="ARBA" id="ARBA00022723"/>
    </source>
</evidence>
<dbReference type="KEGG" id="nta:107823488"/>
<feature type="region of interest" description="Disordered" evidence="4">
    <location>
        <begin position="54"/>
        <end position="80"/>
    </location>
</feature>
<proteinExistence type="predicted"/>
<reference evidence="6" key="1">
    <citation type="submission" date="2025-08" db="UniProtKB">
        <authorList>
            <consortium name="RefSeq"/>
        </authorList>
    </citation>
    <scope>IDENTIFICATION</scope>
</reference>
<protein>
    <submittedName>
        <fullName evidence="6">Zinc finger CCCH domain-containing protein 44-like</fullName>
    </submittedName>
</protein>
<keyword evidence="1" id="KW-0479">Metal-binding</keyword>
<dbReference type="InterPro" id="IPR001965">
    <property type="entry name" value="Znf_PHD"/>
</dbReference>
<dbReference type="GO" id="GO:0008270">
    <property type="term" value="F:zinc ion binding"/>
    <property type="evidence" value="ECO:0007669"/>
    <property type="project" value="UniProtKB-KW"/>
</dbReference>